<feature type="repeat" description="TPR" evidence="3">
    <location>
        <begin position="98"/>
        <end position="131"/>
    </location>
</feature>
<reference evidence="6 7" key="1">
    <citation type="submission" date="2022-10" db="EMBL/GenBank/DDBJ databases">
        <title>Paucibacter sp. hw1 Genome sequencing.</title>
        <authorList>
            <person name="Park S."/>
        </authorList>
    </citation>
    <scope>NUCLEOTIDE SEQUENCE [LARGE SCALE GENOMIC DNA]</scope>
    <source>
        <strain evidence="7">hw1</strain>
    </source>
</reference>
<dbReference type="Gene3D" id="1.25.40.10">
    <property type="entry name" value="Tetratricopeptide repeat domain"/>
    <property type="match status" value="1"/>
</dbReference>
<accession>A0ABT5KFX1</accession>
<dbReference type="InterPro" id="IPR011990">
    <property type="entry name" value="TPR-like_helical_dom_sf"/>
</dbReference>
<protein>
    <submittedName>
        <fullName evidence="6">Tetratricopeptide repeat protein</fullName>
    </submittedName>
</protein>
<dbReference type="PANTHER" id="PTHR44943:SF8">
    <property type="entry name" value="TPR REPEAT-CONTAINING PROTEIN MJ0263"/>
    <property type="match status" value="1"/>
</dbReference>
<dbReference type="PROSITE" id="PS50005">
    <property type="entry name" value="TPR"/>
    <property type="match status" value="1"/>
</dbReference>
<feature type="domain" description="Cds6 C-terminal" evidence="5">
    <location>
        <begin position="308"/>
        <end position="411"/>
    </location>
</feature>
<keyword evidence="1" id="KW-0677">Repeat</keyword>
<evidence type="ECO:0000256" key="3">
    <source>
        <dbReference type="PROSITE-ProRule" id="PRU00339"/>
    </source>
</evidence>
<sequence length="414" mass="43061">MTPFTAVTTPFSLRSICLAAALLMGSALTLADEVSDVQAILASGKAAEGLKKVDQLLLAKPNDPRLRLQRGIALSMLNRQGEAIGVFQKLIESHPELPGPYNNLAVLYGNQGDYEKARQALELAIRTNPTYATAFQNLGDVYARLAGQAYKKALALDKSDGSLPLKLAVVQNVFEASVDPRASKAAASPAPAPAPTPAPAPASAATLVAAAPVAPPAVAPAPKPAPTPATPPAVAPAVAPAVVAKPADSAVALAPKPAPAPAPSASALAAAKPAAAMPPVAATAAPAPVVAKAEPARPDAAELDKQAVEKALRDWAKAWSSRNMVAYFDAYAPDFKGKAPSRKVWEQERRDRITGKKKITVTLSDLRIKVSGNKATVRLRQDYNSDALSVKSSKNIEMVKNKAGDWQITQEASN</sequence>
<keyword evidence="4" id="KW-0732">Signal</keyword>
<evidence type="ECO:0000313" key="6">
    <source>
        <dbReference type="EMBL" id="MDC8772826.1"/>
    </source>
</evidence>
<dbReference type="RefSeq" id="WP_273600984.1">
    <property type="nucleotide sequence ID" value="NZ_JAQQXT010000008.1"/>
</dbReference>
<comment type="caution">
    <text evidence="6">The sequence shown here is derived from an EMBL/GenBank/DDBJ whole genome shotgun (WGS) entry which is preliminary data.</text>
</comment>
<dbReference type="Pfam" id="PF24125">
    <property type="entry name" value="Cds6_C"/>
    <property type="match status" value="1"/>
</dbReference>
<dbReference type="InterPro" id="IPR056203">
    <property type="entry name" value="Cds6_C"/>
</dbReference>
<dbReference type="EMBL" id="JAQQXT010000008">
    <property type="protein sequence ID" value="MDC8772826.1"/>
    <property type="molecule type" value="Genomic_DNA"/>
</dbReference>
<gene>
    <name evidence="6" type="ORF">PRZ03_14675</name>
</gene>
<evidence type="ECO:0000256" key="4">
    <source>
        <dbReference type="SAM" id="SignalP"/>
    </source>
</evidence>
<name>A0ABT5KFX1_9BURK</name>
<dbReference type="Pfam" id="PF00515">
    <property type="entry name" value="TPR_1"/>
    <property type="match status" value="1"/>
</dbReference>
<evidence type="ECO:0000313" key="7">
    <source>
        <dbReference type="Proteomes" id="UP001221189"/>
    </source>
</evidence>
<dbReference type="SUPFAM" id="SSF54427">
    <property type="entry name" value="NTF2-like"/>
    <property type="match status" value="1"/>
</dbReference>
<dbReference type="PANTHER" id="PTHR44943">
    <property type="entry name" value="CELLULOSE SYNTHASE OPERON PROTEIN C"/>
    <property type="match status" value="1"/>
</dbReference>
<organism evidence="6 7">
    <name type="scientific">Roseateles albus</name>
    <dbReference type="NCBI Taxonomy" id="2987525"/>
    <lineage>
        <taxon>Bacteria</taxon>
        <taxon>Pseudomonadati</taxon>
        <taxon>Pseudomonadota</taxon>
        <taxon>Betaproteobacteria</taxon>
        <taxon>Burkholderiales</taxon>
        <taxon>Sphaerotilaceae</taxon>
        <taxon>Roseateles</taxon>
    </lineage>
</organism>
<evidence type="ECO:0000259" key="5">
    <source>
        <dbReference type="Pfam" id="PF24125"/>
    </source>
</evidence>
<dbReference type="InterPro" id="IPR019734">
    <property type="entry name" value="TPR_rpt"/>
</dbReference>
<feature type="chain" id="PRO_5047176887" evidence="4">
    <location>
        <begin position="32"/>
        <end position="414"/>
    </location>
</feature>
<evidence type="ECO:0000256" key="1">
    <source>
        <dbReference type="ARBA" id="ARBA00022737"/>
    </source>
</evidence>
<dbReference type="Proteomes" id="UP001221189">
    <property type="component" value="Unassembled WGS sequence"/>
</dbReference>
<dbReference type="Pfam" id="PF13174">
    <property type="entry name" value="TPR_6"/>
    <property type="match status" value="1"/>
</dbReference>
<keyword evidence="2 3" id="KW-0802">TPR repeat</keyword>
<feature type="signal peptide" evidence="4">
    <location>
        <begin position="1"/>
        <end position="31"/>
    </location>
</feature>
<keyword evidence="7" id="KW-1185">Reference proteome</keyword>
<evidence type="ECO:0000256" key="2">
    <source>
        <dbReference type="ARBA" id="ARBA00022803"/>
    </source>
</evidence>
<dbReference type="SUPFAM" id="SSF48452">
    <property type="entry name" value="TPR-like"/>
    <property type="match status" value="1"/>
</dbReference>
<dbReference type="Gene3D" id="3.10.450.50">
    <property type="match status" value="1"/>
</dbReference>
<proteinExistence type="predicted"/>
<dbReference type="SMART" id="SM00028">
    <property type="entry name" value="TPR"/>
    <property type="match status" value="3"/>
</dbReference>
<dbReference type="InterPro" id="IPR051685">
    <property type="entry name" value="Ycf3/AcsC/BcsC/TPR_MFPF"/>
</dbReference>
<dbReference type="InterPro" id="IPR032710">
    <property type="entry name" value="NTF2-like_dom_sf"/>
</dbReference>